<accession>A0ABR5I1B2</accession>
<dbReference type="PROSITE" id="PS50005">
    <property type="entry name" value="TPR"/>
    <property type="match status" value="11"/>
</dbReference>
<dbReference type="PANTHER" id="PTHR44858:SF1">
    <property type="entry name" value="UDP-N-ACETYLGLUCOSAMINE--PEPTIDE N-ACETYLGLUCOSAMINYLTRANSFERASE SPINDLY-RELATED"/>
    <property type="match status" value="1"/>
</dbReference>
<dbReference type="SUPFAM" id="SSF48452">
    <property type="entry name" value="TPR-like"/>
    <property type="match status" value="3"/>
</dbReference>
<name>A0ABR5I1B2_STRLW</name>
<feature type="repeat" description="TPR" evidence="3">
    <location>
        <begin position="995"/>
        <end position="1028"/>
    </location>
</feature>
<organism evidence="4 5">
    <name type="scientific">Streptomyces leeuwenhoekii</name>
    <dbReference type="NCBI Taxonomy" id="1437453"/>
    <lineage>
        <taxon>Bacteria</taxon>
        <taxon>Bacillati</taxon>
        <taxon>Actinomycetota</taxon>
        <taxon>Actinomycetes</taxon>
        <taxon>Kitasatosporales</taxon>
        <taxon>Streptomycetaceae</taxon>
        <taxon>Streptomyces</taxon>
    </lineage>
</organism>
<dbReference type="InterPro" id="IPR013105">
    <property type="entry name" value="TPR_2"/>
</dbReference>
<feature type="repeat" description="TPR" evidence="3">
    <location>
        <begin position="859"/>
        <end position="892"/>
    </location>
</feature>
<feature type="repeat" description="TPR" evidence="3">
    <location>
        <begin position="552"/>
        <end position="585"/>
    </location>
</feature>
<evidence type="ECO:0000256" key="3">
    <source>
        <dbReference type="PROSITE-ProRule" id="PRU00339"/>
    </source>
</evidence>
<protein>
    <submittedName>
        <fullName evidence="4">Tetratricopeptide TPR_1 repeat-containing protein</fullName>
    </submittedName>
</protein>
<evidence type="ECO:0000256" key="2">
    <source>
        <dbReference type="ARBA" id="ARBA00022803"/>
    </source>
</evidence>
<dbReference type="InterPro" id="IPR019734">
    <property type="entry name" value="TPR_rpt"/>
</dbReference>
<dbReference type="SUPFAM" id="SSF52540">
    <property type="entry name" value="P-loop containing nucleoside triphosphate hydrolases"/>
    <property type="match status" value="1"/>
</dbReference>
<evidence type="ECO:0000256" key="1">
    <source>
        <dbReference type="ARBA" id="ARBA00022737"/>
    </source>
</evidence>
<dbReference type="Pfam" id="PF13432">
    <property type="entry name" value="TPR_16"/>
    <property type="match status" value="6"/>
</dbReference>
<keyword evidence="1" id="KW-0677">Repeat</keyword>
<feature type="repeat" description="TPR" evidence="3">
    <location>
        <begin position="893"/>
        <end position="926"/>
    </location>
</feature>
<reference evidence="4 5" key="1">
    <citation type="submission" date="2015-06" db="EMBL/GenBank/DDBJ databases">
        <title>Draft genome sequence of Streptomyces leeuwenhoekii C58, which produces the novel lasso peptide, chaxapeptin.</title>
        <authorList>
            <person name="Yi Y."/>
            <person name="Hai D."/>
            <person name="Jaspars M."/>
            <person name="Sheng H."/>
            <person name="Rateb M.E."/>
            <person name="Bull A."/>
            <person name="Goodfellow M."/>
            <person name="Asenjo J.A."/>
            <person name="Ebel R."/>
        </authorList>
    </citation>
    <scope>NUCLEOTIDE SEQUENCE [LARGE SCALE GENOMIC DNA]</scope>
    <source>
        <strain evidence="4 5">C58</strain>
    </source>
</reference>
<dbReference type="PANTHER" id="PTHR44858">
    <property type="entry name" value="TETRATRICOPEPTIDE REPEAT PROTEIN 6"/>
    <property type="match status" value="1"/>
</dbReference>
<feature type="repeat" description="TPR" evidence="3">
    <location>
        <begin position="757"/>
        <end position="790"/>
    </location>
</feature>
<sequence>MGRRAQLTQFAENLARDPESQEDPAEFLFHVRGVGGVGKSTLLREWQGAARRAGAVTAAVDENDVHGVQQALAELARQLAGQAGPLKEYDRAAEQYRREQETAAEPVPADGEASMTSRVAAQAALGAVSLIPGAGVVSAMANPDAAAQGLDRLRAGARARGRRARSGDAAGVSRAFVAELGRLCGRYRWVVLFLDTWEVTGRYLDGWLRDLLEDAFGPLPANVMVVLAGRDELPEREWAALRALVADVPLEVFTVAETRALLAARGVTEPGVVEAVSQSSMGLPLLVELLALTRPAAAEDVDAEGDAVDTAVERFVRWITDARQRETVLACALAPQLNEDIFAAAAPDRTRELWGWLCEQPFVSGRGDFKQYHAVVRASMVRQQRARSPRRWTEAHLRLADAHAAWRAELEQGLTEAKRWGDARWRRHRLDETYHRLCAQPAAYLPTALEQTVHAAGQETEILLQWTDAFAQAARDTADPALLGWSVRLRDAVADSAPALTALAVLLTHGRLDPAGRAWAHTYRGRHLYHDDRDEEALAELDRAVAADPGNARAWTHRGDVHHWLGHTEQAIADLTTALGIDPAHAPTLAVRGEALSTAGRHEEAFTDLATALDLDPALARARAARGEVHRELGRYDEAVADFTAAAELDPALAGYALASRAQAHREAGRPDESVADFTAALGIDPAYAWARAQRGLSHAAAGRHDEAVADYTAALDASPTMVWALAERGVAHREAGRPDEAVADLTAAAELDPPYAWALAQRGETHRMLRRFDEAVADFTAAVQINPAYHWALAHRGEAHREAGRFEEAVADFTAALALEPASTWTLASRGQAHRQAGRFEEAVTDLTAALDRDPELDWALAERGEAHRLAGRPDEAVADFTAALALEPASTWTLASRGQAHRQAGRFEEAVADLTAVLDRDPELAWALAERGEAHRLAGRADEAVADLTAALALDPVYPWALARRGQAHRQAGRLDEAVADLTAALERDPELAWVLAERGEVHRQAGRYEEAVADLTAVLARDPDLAWVLAERGEAHRQAGRYEEAVADFTAALDRDPDLVWGLAHRGMALREAGHFARAREDLERAVASEPDDLGLLFEMAMLDTVVSGFAACRDQWAGLLARPVAAPPDEDATRFFALFRALLLDPEDTVEEAARAFLGSGPDADAVTDALHYLAELAAGEGVAAERAGRCRRLVAAAARG</sequence>
<keyword evidence="5" id="KW-1185">Reference proteome</keyword>
<feature type="repeat" description="TPR" evidence="3">
    <location>
        <begin position="1029"/>
        <end position="1062"/>
    </location>
</feature>
<gene>
    <name evidence="4" type="ORF">ACH49_09880</name>
</gene>
<dbReference type="InterPro" id="IPR027417">
    <property type="entry name" value="P-loop_NTPase"/>
</dbReference>
<feature type="repeat" description="TPR" evidence="3">
    <location>
        <begin position="961"/>
        <end position="994"/>
    </location>
</feature>
<feature type="repeat" description="TPR" evidence="3">
    <location>
        <begin position="620"/>
        <end position="653"/>
    </location>
</feature>
<proteinExistence type="predicted"/>
<feature type="repeat" description="TPR" evidence="3">
    <location>
        <begin position="689"/>
        <end position="722"/>
    </location>
</feature>
<evidence type="ECO:0000313" key="4">
    <source>
        <dbReference type="EMBL" id="KMS80047.1"/>
    </source>
</evidence>
<comment type="caution">
    <text evidence="4">The sequence shown here is derived from an EMBL/GenBank/DDBJ whole genome shotgun (WGS) entry which is preliminary data.</text>
</comment>
<evidence type="ECO:0000313" key="5">
    <source>
        <dbReference type="Proteomes" id="UP000037274"/>
    </source>
</evidence>
<dbReference type="Pfam" id="PF07719">
    <property type="entry name" value="TPR_2"/>
    <property type="match status" value="2"/>
</dbReference>
<feature type="repeat" description="TPR" evidence="3">
    <location>
        <begin position="825"/>
        <end position="858"/>
    </location>
</feature>
<feature type="repeat" description="TPR" evidence="3">
    <location>
        <begin position="791"/>
        <end position="824"/>
    </location>
</feature>
<keyword evidence="2 3" id="KW-0802">TPR repeat</keyword>
<dbReference type="SMART" id="SM00028">
    <property type="entry name" value="TPR"/>
    <property type="match status" value="17"/>
</dbReference>
<dbReference type="EMBL" id="LFEH01000026">
    <property type="protein sequence ID" value="KMS80047.1"/>
    <property type="molecule type" value="Genomic_DNA"/>
</dbReference>
<dbReference type="Gene3D" id="1.25.40.10">
    <property type="entry name" value="Tetratricopeptide repeat domain"/>
    <property type="match status" value="6"/>
</dbReference>
<dbReference type="Proteomes" id="UP000037274">
    <property type="component" value="Unassembled WGS sequence"/>
</dbReference>
<dbReference type="PROSITE" id="PS50293">
    <property type="entry name" value="TPR_REGION"/>
    <property type="match status" value="1"/>
</dbReference>
<dbReference type="InterPro" id="IPR011990">
    <property type="entry name" value="TPR-like_helical_dom_sf"/>
</dbReference>
<dbReference type="InterPro" id="IPR050498">
    <property type="entry name" value="Ycf3"/>
</dbReference>